<evidence type="ECO:0000256" key="8">
    <source>
        <dbReference type="ARBA" id="ARBA00023054"/>
    </source>
</evidence>
<evidence type="ECO:0000256" key="4">
    <source>
        <dbReference type="ARBA" id="ARBA00022701"/>
    </source>
</evidence>
<keyword evidence="8" id="KW-0175">Coiled coil</keyword>
<feature type="domain" description="Dynein heavy chain region D6 P-loop" evidence="13">
    <location>
        <begin position="286"/>
        <end position="399"/>
    </location>
</feature>
<dbReference type="Gene3D" id="6.10.140.1060">
    <property type="match status" value="1"/>
</dbReference>
<dbReference type="Gene3D" id="1.10.8.720">
    <property type="entry name" value="Region D6 of dynein motor"/>
    <property type="match status" value="1"/>
</dbReference>
<dbReference type="GO" id="GO:0051959">
    <property type="term" value="F:dynein light intermediate chain binding"/>
    <property type="evidence" value="ECO:0007669"/>
    <property type="project" value="InterPro"/>
</dbReference>
<keyword evidence="4" id="KW-0493">Microtubule</keyword>
<evidence type="ECO:0000256" key="3">
    <source>
        <dbReference type="ARBA" id="ARBA00022490"/>
    </source>
</evidence>
<keyword evidence="12" id="KW-0966">Cell projection</keyword>
<dbReference type="InterPro" id="IPR027417">
    <property type="entry name" value="P-loop_NTPase"/>
</dbReference>
<dbReference type="FunFam" id="1.10.8.720:FF:000001">
    <property type="entry name" value="dynein heavy chain 7, axonemal"/>
    <property type="match status" value="1"/>
</dbReference>
<evidence type="ECO:0000259" key="15">
    <source>
        <dbReference type="Pfam" id="PF18199"/>
    </source>
</evidence>
<evidence type="ECO:0000256" key="2">
    <source>
        <dbReference type="ARBA" id="ARBA00004245"/>
    </source>
</evidence>
<dbReference type="Gene3D" id="1.20.1270.280">
    <property type="match status" value="1"/>
</dbReference>
<evidence type="ECO:0000256" key="9">
    <source>
        <dbReference type="ARBA" id="ARBA00023069"/>
    </source>
</evidence>
<evidence type="ECO:0000259" key="13">
    <source>
        <dbReference type="Pfam" id="PF03028"/>
    </source>
</evidence>
<sequence>MGASPRDDILRLLATSEGDVLEDDTLVDKVTDSKAVSDDINEKKKVAEVTEKNIDAARESYRPVAFRTAVLFFCIVELTNIDPMYQYSLQWFQKLFTIAIDTSPKSEDFEERLGILKSFFTEALYQSICRGLFEKDKTLFSFALCTSILRGDKLLDDGELRFLLVGPTADLVEKGPPIPEEWVGKPRWNEILTLSTLPAFAGFSDYFASHVSDFKKLYDSVEADKEPVPGDWEAKLTPMQKMCFIRAMRIDCLKSSVIAFISHQIGQAFVEPPTFDISKSFADSVNTTPLIFILSPGTDPVSDVIAFADKLGMLKRFESISLGQGQGPKAMKLIENAQGSGGWVLLSNCHLMESWMPTLEAVVEQFNPDNMQTSFRLWLTSMPAKSFPVQVLQNGVKMTNEPPSGLRANLLRSYSALSDELFKESNKPEIFKTLLFGFCFFHAVVQDRRKFGPIGWNIAYGFTPEDLQVCRQQLMLFVNQYEQVPYKVLNFLGAKINYGGRVTDDKDKLLISTILQTFICPESVEQKDGYKYSTSGLYYAPAAETMEEFITYIKGLPLYPMPEAFGLHENCNITCAQDEALKLLTGMQSMVSLSSGGGEGGSADSVMDDTAASIQDRLPKPFPLDVCETKFPTLYEESMNTVVKQECLRYNKLIWSMTSSLKDFRKAIKGLIVMTAELEAAGKSLFVNEVPEMWSKKGPLSLKPLSSWYLDILARVGFFQMWFDLGHAPPVFWISGIFFPQAFFTGAMQNFARKYGEEIDLLSFSQHTMDHISDAKAQLTTPPDDGVYVYGIFLEGARFDNTTHQLEESRPKELFTDLPPLQFLPVKNRVPDAADYRCPCYKMVSRKGTLLTTGHSTNFVLYIEVKTDQVVDKWIKAGVAAFLALKY</sequence>
<gene>
    <name evidence="16" type="primary">Dnah1</name>
    <name evidence="16" type="ORF">AK812_SmicGene36128</name>
</gene>
<dbReference type="AlphaFoldDB" id="A0A1Q9CJR3"/>
<reference evidence="16 17" key="1">
    <citation type="submission" date="2016-02" db="EMBL/GenBank/DDBJ databases">
        <title>Genome analysis of coral dinoflagellate symbionts highlights evolutionary adaptations to a symbiotic lifestyle.</title>
        <authorList>
            <person name="Aranda M."/>
            <person name="Li Y."/>
            <person name="Liew Y.J."/>
            <person name="Baumgarten S."/>
            <person name="Simakov O."/>
            <person name="Wilson M."/>
            <person name="Piel J."/>
            <person name="Ashoor H."/>
            <person name="Bougouffa S."/>
            <person name="Bajic V.B."/>
            <person name="Ryu T."/>
            <person name="Ravasi T."/>
            <person name="Bayer T."/>
            <person name="Micklem G."/>
            <person name="Kim H."/>
            <person name="Bhak J."/>
            <person name="Lajeunesse T.C."/>
            <person name="Voolstra C.R."/>
        </authorList>
    </citation>
    <scope>NUCLEOTIDE SEQUENCE [LARGE SCALE GENOMIC DNA]</scope>
    <source>
        <strain evidence="16 17">CCMP2467</strain>
    </source>
</reference>
<keyword evidence="7" id="KW-0243">Dynein</keyword>
<dbReference type="OMA" id="NTHINFR"/>
<evidence type="ECO:0000256" key="7">
    <source>
        <dbReference type="ARBA" id="ARBA00023017"/>
    </source>
</evidence>
<name>A0A1Q9CJR3_SYMMI</name>
<evidence type="ECO:0000313" key="17">
    <source>
        <dbReference type="Proteomes" id="UP000186817"/>
    </source>
</evidence>
<dbReference type="PANTHER" id="PTHR22878:SF68">
    <property type="entry name" value="DYNEIN HEAVY CHAIN 6, AXONEMAL-LIKE"/>
    <property type="match status" value="1"/>
</dbReference>
<evidence type="ECO:0000259" key="14">
    <source>
        <dbReference type="Pfam" id="PF18198"/>
    </source>
</evidence>
<accession>A0A1Q9CJR3</accession>
<dbReference type="GO" id="GO:0008569">
    <property type="term" value="F:minus-end-directed microtubule motor activity"/>
    <property type="evidence" value="ECO:0007669"/>
    <property type="project" value="InterPro"/>
</dbReference>
<keyword evidence="6" id="KW-0067">ATP-binding</keyword>
<dbReference type="InterPro" id="IPR042219">
    <property type="entry name" value="AAA_lid_11_sf"/>
</dbReference>
<dbReference type="GO" id="GO:0005524">
    <property type="term" value="F:ATP binding"/>
    <property type="evidence" value="ECO:0007669"/>
    <property type="project" value="UniProtKB-KW"/>
</dbReference>
<dbReference type="InterPro" id="IPR041228">
    <property type="entry name" value="Dynein_C"/>
</dbReference>
<dbReference type="OrthoDB" id="537704at2759"/>
<dbReference type="Pfam" id="PF03028">
    <property type="entry name" value="Dynein_heavy"/>
    <property type="match status" value="1"/>
</dbReference>
<keyword evidence="5" id="KW-0547">Nucleotide-binding</keyword>
<dbReference type="GO" id="GO:0007018">
    <property type="term" value="P:microtubule-based movement"/>
    <property type="evidence" value="ECO:0007669"/>
    <property type="project" value="InterPro"/>
</dbReference>
<evidence type="ECO:0000313" key="16">
    <source>
        <dbReference type="EMBL" id="OLP83145.1"/>
    </source>
</evidence>
<dbReference type="Pfam" id="PF18199">
    <property type="entry name" value="Dynein_C"/>
    <property type="match status" value="1"/>
</dbReference>
<dbReference type="FunFam" id="1.10.8.1220:FF:000001">
    <property type="entry name" value="Dynein axonemal heavy chain 5"/>
    <property type="match status" value="1"/>
</dbReference>
<dbReference type="Pfam" id="PF18198">
    <property type="entry name" value="AAA_lid_11"/>
    <property type="match status" value="1"/>
</dbReference>
<dbReference type="Gene3D" id="3.40.50.300">
    <property type="entry name" value="P-loop containing nucleotide triphosphate hydrolases"/>
    <property type="match status" value="1"/>
</dbReference>
<dbReference type="PANTHER" id="PTHR22878">
    <property type="entry name" value="DYNEIN HEAVY CHAIN 6, AXONEMAL-LIKE-RELATED"/>
    <property type="match status" value="1"/>
</dbReference>
<comment type="caution">
    <text evidence="16">The sequence shown here is derived from an EMBL/GenBank/DDBJ whole genome shotgun (WGS) entry which is preliminary data.</text>
</comment>
<comment type="subcellular location">
    <subcellularLocation>
        <location evidence="1">Cell projection</location>
        <location evidence="1">Cilium</location>
    </subcellularLocation>
    <subcellularLocation>
        <location evidence="2">Cytoplasm</location>
        <location evidence="2">Cytoskeleton</location>
    </subcellularLocation>
</comment>
<keyword evidence="3" id="KW-0963">Cytoplasm</keyword>
<dbReference type="InterPro" id="IPR041658">
    <property type="entry name" value="AAA_lid_11"/>
</dbReference>
<keyword evidence="10" id="KW-0505">Motor protein</keyword>
<dbReference type="FunFam" id="3.40.50.300:FF:000362">
    <property type="entry name" value="Dynein, axonemal, heavy chain 6"/>
    <property type="match status" value="1"/>
</dbReference>
<evidence type="ECO:0000256" key="11">
    <source>
        <dbReference type="ARBA" id="ARBA00023212"/>
    </source>
</evidence>
<organism evidence="16 17">
    <name type="scientific">Symbiodinium microadriaticum</name>
    <name type="common">Dinoflagellate</name>
    <name type="synonym">Zooxanthella microadriatica</name>
    <dbReference type="NCBI Taxonomy" id="2951"/>
    <lineage>
        <taxon>Eukaryota</taxon>
        <taxon>Sar</taxon>
        <taxon>Alveolata</taxon>
        <taxon>Dinophyceae</taxon>
        <taxon>Suessiales</taxon>
        <taxon>Symbiodiniaceae</taxon>
        <taxon>Symbiodinium</taxon>
    </lineage>
</organism>
<dbReference type="GO" id="GO:0030286">
    <property type="term" value="C:dynein complex"/>
    <property type="evidence" value="ECO:0007669"/>
    <property type="project" value="UniProtKB-KW"/>
</dbReference>
<dbReference type="Proteomes" id="UP000186817">
    <property type="component" value="Unassembled WGS sequence"/>
</dbReference>
<dbReference type="InterPro" id="IPR043160">
    <property type="entry name" value="Dynein_C_barrel"/>
</dbReference>
<evidence type="ECO:0000256" key="10">
    <source>
        <dbReference type="ARBA" id="ARBA00023175"/>
    </source>
</evidence>
<dbReference type="Gene3D" id="3.10.490.20">
    <property type="match status" value="1"/>
</dbReference>
<dbReference type="EMBL" id="LSRX01001138">
    <property type="protein sequence ID" value="OLP83145.1"/>
    <property type="molecule type" value="Genomic_DNA"/>
</dbReference>
<dbReference type="GO" id="GO:0005929">
    <property type="term" value="C:cilium"/>
    <property type="evidence" value="ECO:0007669"/>
    <property type="project" value="UniProtKB-SubCell"/>
</dbReference>
<proteinExistence type="predicted"/>
<evidence type="ECO:0000256" key="6">
    <source>
        <dbReference type="ARBA" id="ARBA00022840"/>
    </source>
</evidence>
<dbReference type="FunFam" id="3.10.490.20:FF:000005">
    <property type="entry name" value="Dynein axonemal heavy chain 6"/>
    <property type="match status" value="1"/>
</dbReference>
<dbReference type="GO" id="GO:0005874">
    <property type="term" value="C:microtubule"/>
    <property type="evidence" value="ECO:0007669"/>
    <property type="project" value="UniProtKB-KW"/>
</dbReference>
<dbReference type="GO" id="GO:0045505">
    <property type="term" value="F:dynein intermediate chain binding"/>
    <property type="evidence" value="ECO:0007669"/>
    <property type="project" value="InterPro"/>
</dbReference>
<evidence type="ECO:0000256" key="1">
    <source>
        <dbReference type="ARBA" id="ARBA00004138"/>
    </source>
</evidence>
<feature type="domain" description="Dynein heavy chain C-terminal" evidence="15">
    <location>
        <begin position="580"/>
        <end position="883"/>
    </location>
</feature>
<dbReference type="Gene3D" id="1.10.8.1220">
    <property type="match status" value="1"/>
</dbReference>
<dbReference type="InterPro" id="IPR004273">
    <property type="entry name" value="Dynein_heavy_D6_P-loop"/>
</dbReference>
<feature type="domain" description="Dynein heavy chain AAA lid" evidence="14">
    <location>
        <begin position="431"/>
        <end position="570"/>
    </location>
</feature>
<dbReference type="FunFam" id="1.20.1270.280:FF:000001">
    <property type="entry name" value="dynein heavy chain 7, axonemal"/>
    <property type="match status" value="1"/>
</dbReference>
<keyword evidence="11" id="KW-0206">Cytoskeleton</keyword>
<keyword evidence="9" id="KW-0969">Cilium</keyword>
<evidence type="ECO:0000256" key="5">
    <source>
        <dbReference type="ARBA" id="ARBA00022741"/>
    </source>
</evidence>
<keyword evidence="17" id="KW-1185">Reference proteome</keyword>
<evidence type="ECO:0000256" key="12">
    <source>
        <dbReference type="ARBA" id="ARBA00023273"/>
    </source>
</evidence>
<dbReference type="InterPro" id="IPR026983">
    <property type="entry name" value="DHC"/>
</dbReference>
<protein>
    <submittedName>
        <fullName evidence="16">Dynein heavy chain 1, axonemal</fullName>
    </submittedName>
</protein>